<keyword evidence="5 6" id="KW-0472">Membrane</keyword>
<evidence type="ECO:0000256" key="4">
    <source>
        <dbReference type="ARBA" id="ARBA00022989"/>
    </source>
</evidence>
<dbReference type="OrthoDB" id="3227279at2"/>
<evidence type="ECO:0000313" key="8">
    <source>
        <dbReference type="Proteomes" id="UP000316639"/>
    </source>
</evidence>
<feature type="transmembrane region" description="Helical" evidence="6">
    <location>
        <begin position="276"/>
        <end position="292"/>
    </location>
</feature>
<comment type="subcellular location">
    <subcellularLocation>
        <location evidence="1">Cell membrane</location>
        <topology evidence="1">Multi-pass membrane protein</topology>
    </subcellularLocation>
</comment>
<proteinExistence type="predicted"/>
<dbReference type="GO" id="GO:0005886">
    <property type="term" value="C:plasma membrane"/>
    <property type="evidence" value="ECO:0007669"/>
    <property type="project" value="UniProtKB-SubCell"/>
</dbReference>
<dbReference type="PANTHER" id="PTHR23513">
    <property type="entry name" value="INTEGRAL MEMBRANE EFFLUX PROTEIN-RELATED"/>
    <property type="match status" value="1"/>
</dbReference>
<protein>
    <submittedName>
        <fullName evidence="7">MFS transporter</fullName>
    </submittedName>
</protein>
<dbReference type="InterPro" id="IPR011701">
    <property type="entry name" value="MFS"/>
</dbReference>
<sequence length="397" mass="41054">MWIASTVSTAGDSLATVALSLLVYDRTKSPAWTAAVYAMTMLPTLVSGPMLAWLADRFPRRAVMVICAWLQAALVALMAIPQVPLAVMIVLLVLVQMIASPFLAAQEATLPSALPKERYNDGVALFGSSVDVAQMVGLAGAGFIVAAMGPQAALAVDAATFVLVAILIQFSVVHRPAADPLARAPRRKGIGVGDEPKPKRNTLNLIFSTPTLRSVLGLRLLAGFAMVPAGLAVPLAVELGAPWSAGLILALEPATNVVGVALLYRFVRDDRARDRLIGPLAILSLVPLIGFASDPNLVWTVALLTIAGLAGAFHTPARAAWGRTMPDAYRGRAHGIARTALRASQGGGMAIGGTVAQAVGSITLTIAGAGAVGALLAIRAASSWSRANNEVSADVTL</sequence>
<name>A0A563EUL2_9PSEU</name>
<dbReference type="PANTHER" id="PTHR23513:SF11">
    <property type="entry name" value="STAPHYLOFERRIN A TRANSPORTER"/>
    <property type="match status" value="1"/>
</dbReference>
<evidence type="ECO:0000256" key="6">
    <source>
        <dbReference type="SAM" id="Phobius"/>
    </source>
</evidence>
<dbReference type="InterPro" id="IPR036259">
    <property type="entry name" value="MFS_trans_sf"/>
</dbReference>
<evidence type="ECO:0000256" key="3">
    <source>
        <dbReference type="ARBA" id="ARBA00022692"/>
    </source>
</evidence>
<evidence type="ECO:0000256" key="5">
    <source>
        <dbReference type="ARBA" id="ARBA00023136"/>
    </source>
</evidence>
<keyword evidence="2" id="KW-1003">Cell membrane</keyword>
<reference evidence="7 8" key="1">
    <citation type="submission" date="2019-07" db="EMBL/GenBank/DDBJ databases">
        <title>Lentzea xizangensis sp. nov., isolated from Qinghai-Tibetan Plateau Soils.</title>
        <authorList>
            <person name="Huang J."/>
        </authorList>
    </citation>
    <scope>NUCLEOTIDE SEQUENCE [LARGE SCALE GENOMIC DNA]</scope>
    <source>
        <strain evidence="7 8">FXJ1.1311</strain>
    </source>
</reference>
<dbReference type="CDD" id="cd06173">
    <property type="entry name" value="MFS_MefA_like"/>
    <property type="match status" value="1"/>
</dbReference>
<evidence type="ECO:0000256" key="1">
    <source>
        <dbReference type="ARBA" id="ARBA00004651"/>
    </source>
</evidence>
<dbReference type="Gene3D" id="1.20.1250.20">
    <property type="entry name" value="MFS general substrate transporter like domains"/>
    <property type="match status" value="1"/>
</dbReference>
<feature type="transmembrane region" description="Helical" evidence="6">
    <location>
        <begin position="86"/>
        <end position="104"/>
    </location>
</feature>
<evidence type="ECO:0000313" key="7">
    <source>
        <dbReference type="EMBL" id="TWP51343.1"/>
    </source>
</evidence>
<comment type="caution">
    <text evidence="7">The sequence shown here is derived from an EMBL/GenBank/DDBJ whole genome shotgun (WGS) entry which is preliminary data.</text>
</comment>
<dbReference type="EMBL" id="VOBR01000009">
    <property type="protein sequence ID" value="TWP51343.1"/>
    <property type="molecule type" value="Genomic_DNA"/>
</dbReference>
<organism evidence="7 8">
    <name type="scientific">Lentzea tibetensis</name>
    <dbReference type="NCBI Taxonomy" id="2591470"/>
    <lineage>
        <taxon>Bacteria</taxon>
        <taxon>Bacillati</taxon>
        <taxon>Actinomycetota</taxon>
        <taxon>Actinomycetes</taxon>
        <taxon>Pseudonocardiales</taxon>
        <taxon>Pseudonocardiaceae</taxon>
        <taxon>Lentzea</taxon>
    </lineage>
</organism>
<feature type="transmembrane region" description="Helical" evidence="6">
    <location>
        <begin position="152"/>
        <end position="173"/>
    </location>
</feature>
<dbReference type="Pfam" id="PF07690">
    <property type="entry name" value="MFS_1"/>
    <property type="match status" value="1"/>
</dbReference>
<feature type="transmembrane region" description="Helical" evidence="6">
    <location>
        <begin position="298"/>
        <end position="315"/>
    </location>
</feature>
<dbReference type="GO" id="GO:0022857">
    <property type="term" value="F:transmembrane transporter activity"/>
    <property type="evidence" value="ECO:0007669"/>
    <property type="project" value="InterPro"/>
</dbReference>
<feature type="transmembrane region" description="Helical" evidence="6">
    <location>
        <begin position="62"/>
        <end position="80"/>
    </location>
</feature>
<gene>
    <name evidence="7" type="ORF">FKR81_16125</name>
</gene>
<feature type="transmembrane region" description="Helical" evidence="6">
    <location>
        <begin position="31"/>
        <end position="55"/>
    </location>
</feature>
<accession>A0A563EUL2</accession>
<feature type="transmembrane region" description="Helical" evidence="6">
    <location>
        <begin position="125"/>
        <end position="146"/>
    </location>
</feature>
<dbReference type="AlphaFoldDB" id="A0A563EUL2"/>
<keyword evidence="3 6" id="KW-0812">Transmembrane</keyword>
<evidence type="ECO:0000256" key="2">
    <source>
        <dbReference type="ARBA" id="ARBA00022475"/>
    </source>
</evidence>
<keyword evidence="4 6" id="KW-1133">Transmembrane helix</keyword>
<feature type="transmembrane region" description="Helical" evidence="6">
    <location>
        <begin position="243"/>
        <end position="264"/>
    </location>
</feature>
<dbReference type="Proteomes" id="UP000316639">
    <property type="component" value="Unassembled WGS sequence"/>
</dbReference>
<dbReference type="SUPFAM" id="SSF103473">
    <property type="entry name" value="MFS general substrate transporter"/>
    <property type="match status" value="1"/>
</dbReference>
<feature type="transmembrane region" description="Helical" evidence="6">
    <location>
        <begin position="216"/>
        <end position="237"/>
    </location>
</feature>
<keyword evidence="8" id="KW-1185">Reference proteome</keyword>